<dbReference type="RefSeq" id="XP_026524731.1">
    <property type="nucleotide sequence ID" value="XM_026668946.1"/>
</dbReference>
<proteinExistence type="predicted"/>
<dbReference type="PANTHER" id="PTHR12203:SF21">
    <property type="entry name" value="PROTEIN O-GLUCOSYLTRANSFERASE 2"/>
    <property type="match status" value="1"/>
</dbReference>
<evidence type="ECO:0000313" key="3">
    <source>
        <dbReference type="RefSeq" id="XP_026524731.1"/>
    </source>
</evidence>
<dbReference type="AlphaFoldDB" id="A0A6J1U1U2"/>
<dbReference type="Pfam" id="PF05686">
    <property type="entry name" value="Glyco_transf_90"/>
    <property type="match status" value="1"/>
</dbReference>
<dbReference type="InterPro" id="IPR051091">
    <property type="entry name" value="O-Glucosyltr/Glycosyltrsf_90"/>
</dbReference>
<dbReference type="Proteomes" id="UP000504612">
    <property type="component" value="Unplaced"/>
</dbReference>
<name>A0A6J1U1U2_9SAUR</name>
<dbReference type="SMART" id="SM00672">
    <property type="entry name" value="CAP10"/>
    <property type="match status" value="1"/>
</dbReference>
<evidence type="ECO:0000259" key="1">
    <source>
        <dbReference type="SMART" id="SM00672"/>
    </source>
</evidence>
<evidence type="ECO:0000313" key="2">
    <source>
        <dbReference type="Proteomes" id="UP000504612"/>
    </source>
</evidence>
<reference evidence="3" key="1">
    <citation type="submission" date="2025-08" db="UniProtKB">
        <authorList>
            <consortium name="RefSeq"/>
        </authorList>
    </citation>
    <scope>IDENTIFICATION</scope>
</reference>
<accession>A0A6J1U1U2</accession>
<dbReference type="CTD" id="79070"/>
<dbReference type="GeneID" id="113412970"/>
<feature type="domain" description="Glycosyl transferase CAP10" evidence="1">
    <location>
        <begin position="124"/>
        <end position="368"/>
    </location>
</feature>
<dbReference type="GO" id="GO:0046527">
    <property type="term" value="F:glucosyltransferase activity"/>
    <property type="evidence" value="ECO:0007669"/>
    <property type="project" value="TreeGrafter"/>
</dbReference>
<dbReference type="GO" id="GO:0012505">
    <property type="term" value="C:endomembrane system"/>
    <property type="evidence" value="ECO:0007669"/>
    <property type="project" value="TreeGrafter"/>
</dbReference>
<dbReference type="PANTHER" id="PTHR12203">
    <property type="entry name" value="KDEL LYS-ASP-GLU-LEU CONTAINING - RELATED"/>
    <property type="match status" value="1"/>
</dbReference>
<sequence>MYASYKNLRIEVWAKSKQVAESPYILKGPVYHENCDCPQEDGRVWLEVMSCPQAIEQIQRDLAHFPTIDPDKIAKEIPQRFGQRQSLCHYTIKDNKIYIKTHGEHVGFRIFMDAILLSLTRKVKMPDVEFFVNLGDWPLEKKKSSQDVQPIFSWCGSSDSKDIVMPTYDLTDSVLETMGRVSLDMMSVQANTGPPWEEKNTTAIWRGRDSRKERLELVKMSRKFPEIIDAAFTNFFFFKHDESLYGPIVKHISFFDFFKSKYQINIDGTVAAYRLPYLLAGNSLVLKQESIYYEHFYNELQPWKHFVPFKNDLSDLMEKLQWAKDHDEEAKDIAKAGQEFARNALMGDHIFCYYFKLFQEYAKLQVSDPKVRDGMEKVVQPDDDLFPCNCHRTKVKEEL</sequence>
<dbReference type="InterPro" id="IPR006598">
    <property type="entry name" value="CAP10"/>
</dbReference>
<dbReference type="KEGG" id="nss:113412970"/>
<keyword evidence="2" id="KW-1185">Reference proteome</keyword>
<organism evidence="2 3">
    <name type="scientific">Notechis scutatus</name>
    <name type="common">mainland tiger snake</name>
    <dbReference type="NCBI Taxonomy" id="8663"/>
    <lineage>
        <taxon>Eukaryota</taxon>
        <taxon>Metazoa</taxon>
        <taxon>Chordata</taxon>
        <taxon>Craniata</taxon>
        <taxon>Vertebrata</taxon>
        <taxon>Euteleostomi</taxon>
        <taxon>Lepidosauria</taxon>
        <taxon>Squamata</taxon>
        <taxon>Bifurcata</taxon>
        <taxon>Unidentata</taxon>
        <taxon>Episquamata</taxon>
        <taxon>Toxicofera</taxon>
        <taxon>Serpentes</taxon>
        <taxon>Colubroidea</taxon>
        <taxon>Elapidae</taxon>
        <taxon>Hydrophiinae</taxon>
        <taxon>Notechis</taxon>
    </lineage>
</organism>
<gene>
    <name evidence="3" type="primary">KDELC1</name>
</gene>
<protein>
    <submittedName>
        <fullName evidence="3">KDEL motif-containing protein 1</fullName>
    </submittedName>
</protein>